<dbReference type="GO" id="GO:0005634">
    <property type="term" value="C:nucleus"/>
    <property type="evidence" value="ECO:0007669"/>
    <property type="project" value="UniProtKB-SubCell"/>
</dbReference>
<feature type="region of interest" description="Disordered" evidence="5">
    <location>
        <begin position="1"/>
        <end position="116"/>
    </location>
</feature>
<dbReference type="AlphaFoldDB" id="A0A1X7QYR3"/>
<dbReference type="OrthoDB" id="60033at2759"/>
<evidence type="ECO:0000259" key="6">
    <source>
        <dbReference type="PROSITE" id="PS00434"/>
    </source>
</evidence>
<accession>A0A1X7QYR3</accession>
<dbReference type="PRINTS" id="PR00056">
    <property type="entry name" value="HSFDOMAIN"/>
</dbReference>
<comment type="similarity">
    <text evidence="4">Belongs to the HSF family.</text>
</comment>
<feature type="compositionally biased region" description="Low complexity" evidence="5">
    <location>
        <begin position="633"/>
        <end position="647"/>
    </location>
</feature>
<feature type="compositionally biased region" description="Low complexity" evidence="5">
    <location>
        <begin position="12"/>
        <end position="27"/>
    </location>
</feature>
<comment type="subcellular location">
    <subcellularLocation>
        <location evidence="1">Nucleus</location>
    </subcellularLocation>
</comment>
<feature type="compositionally biased region" description="Basic residues" evidence="5">
    <location>
        <begin position="51"/>
        <end position="66"/>
    </location>
</feature>
<evidence type="ECO:0000256" key="4">
    <source>
        <dbReference type="RuleBase" id="RU004020"/>
    </source>
</evidence>
<dbReference type="GO" id="GO:0003700">
    <property type="term" value="F:DNA-binding transcription factor activity"/>
    <property type="evidence" value="ECO:0007669"/>
    <property type="project" value="InterPro"/>
</dbReference>
<feature type="compositionally biased region" description="Polar residues" evidence="5">
    <location>
        <begin position="28"/>
        <end position="39"/>
    </location>
</feature>
<protein>
    <submittedName>
        <fullName evidence="7">Similar to Saccharomyces cerevisiae YOR140W SFL1 Transcriptional repressor and activator</fullName>
    </submittedName>
</protein>
<evidence type="ECO:0000313" key="8">
    <source>
        <dbReference type="Proteomes" id="UP000196158"/>
    </source>
</evidence>
<dbReference type="SMART" id="SM00415">
    <property type="entry name" value="HSF"/>
    <property type="match status" value="1"/>
</dbReference>
<gene>
    <name evidence="7" type="ORF">KASA_0Q08129G</name>
</gene>
<feature type="compositionally biased region" description="Basic and acidic residues" evidence="5">
    <location>
        <begin position="1"/>
        <end position="11"/>
    </location>
</feature>
<feature type="domain" description="HSF-type DNA-binding" evidence="6">
    <location>
        <begin position="162"/>
        <end position="186"/>
    </location>
</feature>
<keyword evidence="2" id="KW-0238">DNA-binding</keyword>
<reference evidence="7 8" key="1">
    <citation type="submission" date="2017-04" db="EMBL/GenBank/DDBJ databases">
        <authorList>
            <person name="Afonso C.L."/>
            <person name="Miller P.J."/>
            <person name="Scott M.A."/>
            <person name="Spackman E."/>
            <person name="Goraichik I."/>
            <person name="Dimitrov K.M."/>
            <person name="Suarez D.L."/>
            <person name="Swayne D.E."/>
        </authorList>
    </citation>
    <scope>NUCLEOTIDE SEQUENCE [LARGE SCALE GENOMIC DNA]</scope>
</reference>
<name>A0A1X7QYR3_9SACH</name>
<feature type="region of interest" description="Disordered" evidence="5">
    <location>
        <begin position="595"/>
        <end position="647"/>
    </location>
</feature>
<dbReference type="EMBL" id="FXLY01000002">
    <property type="protein sequence ID" value="SMN18349.1"/>
    <property type="molecule type" value="Genomic_DNA"/>
</dbReference>
<sequence>MDGTNYKDNDLNSHNSSHINSGESSNSVTSLASNNTNDTNEYHDGANGTRQHQHHKNNITIRHNHPHHENGYQLHGFHPDEQYHDEYNNSHNSSGTSTNSENKNTTSLSTKKPNHAKSSQNIVFIHKLYNILENKELKHLIWWSDNGKSFFIKPNEKFSKALAIYFKHTNITSFVRQLNIYGFHKVTNLNESNTTMAEKEREKPHDSTDENDSSTIKIWEFKHSAGIFKKGDPESLKLIKRRSSSRNSSTTGKKRLNFLGNHHGLNNNIPASHSNPSFETENISQAHINPSLSAEQLTVLRSHSSFSPYSSNDNIINLQNSYSTAPPGLIPNSQHMPPQNIQPIDGQVVTQSILNTTNEFMIDQFHSLNNDMIQVLNVLQNFITLQNSVTIHDNPTPTTTENFQNQYNILYHNISNLKSDLVNKYQTITTTFYEQQQQPYLVQPSLHPNMQNPPVPIAVHQLSYQSQPPPITNNNFAPQSRSLLNPTTTASSLTHPSNESMGARFYPDPRSVNLPNTHEHSKEYHTMTNSNATSDTSISLVPTSVISSQYSQVLPVLPISVPVMNPINEHHKENIQIVTNPVGITNGVIKNQNPSSNMLPAIGNSNQRSIHQSVSTNNKTHSDTQIRSTQIGSTENSNISTSLSTSTGKLATATPVQMKVNIQPYQPVEKIPETFVKQEKTFLQSTLPHVGKTLTEESSQIKNSKVYSLLNNTTSSSKIDEDDHVEKRPKL</sequence>
<feature type="compositionally biased region" description="Polar residues" evidence="5">
    <location>
        <begin position="595"/>
        <end position="632"/>
    </location>
</feature>
<dbReference type="InterPro" id="IPR036388">
    <property type="entry name" value="WH-like_DNA-bd_sf"/>
</dbReference>
<dbReference type="PANTHER" id="PTHR10015:SF396">
    <property type="entry name" value="FLOCCULATION SUPPRESSION PROTEIN"/>
    <property type="match status" value="1"/>
</dbReference>
<dbReference type="InterPro" id="IPR036390">
    <property type="entry name" value="WH_DNA-bd_sf"/>
</dbReference>
<evidence type="ECO:0000313" key="7">
    <source>
        <dbReference type="EMBL" id="SMN18349.1"/>
    </source>
</evidence>
<dbReference type="PROSITE" id="PS00434">
    <property type="entry name" value="HSF_DOMAIN"/>
    <property type="match status" value="1"/>
</dbReference>
<feature type="compositionally biased region" description="Low complexity" evidence="5">
    <location>
        <begin position="89"/>
        <end position="111"/>
    </location>
</feature>
<dbReference type="InterPro" id="IPR000232">
    <property type="entry name" value="HSF_DNA-bd"/>
</dbReference>
<evidence type="ECO:0000256" key="1">
    <source>
        <dbReference type="ARBA" id="ARBA00004123"/>
    </source>
</evidence>
<evidence type="ECO:0000256" key="3">
    <source>
        <dbReference type="ARBA" id="ARBA00023242"/>
    </source>
</evidence>
<dbReference type="PANTHER" id="PTHR10015">
    <property type="entry name" value="HEAT SHOCK TRANSCRIPTION FACTOR"/>
    <property type="match status" value="1"/>
</dbReference>
<feature type="compositionally biased region" description="Basic and acidic residues" evidence="5">
    <location>
        <begin position="77"/>
        <end position="88"/>
    </location>
</feature>
<organism evidence="7 8">
    <name type="scientific">Maudiozyma saulgeensis</name>
    <dbReference type="NCBI Taxonomy" id="1789683"/>
    <lineage>
        <taxon>Eukaryota</taxon>
        <taxon>Fungi</taxon>
        <taxon>Dikarya</taxon>
        <taxon>Ascomycota</taxon>
        <taxon>Saccharomycotina</taxon>
        <taxon>Saccharomycetes</taxon>
        <taxon>Saccharomycetales</taxon>
        <taxon>Saccharomycetaceae</taxon>
        <taxon>Maudiozyma</taxon>
    </lineage>
</organism>
<feature type="region of interest" description="Disordered" evidence="5">
    <location>
        <begin position="192"/>
        <end position="212"/>
    </location>
</feature>
<evidence type="ECO:0000256" key="5">
    <source>
        <dbReference type="SAM" id="MobiDB-lite"/>
    </source>
</evidence>
<keyword evidence="3" id="KW-0539">Nucleus</keyword>
<dbReference type="Gene3D" id="1.10.10.10">
    <property type="entry name" value="Winged helix-like DNA-binding domain superfamily/Winged helix DNA-binding domain"/>
    <property type="match status" value="1"/>
</dbReference>
<dbReference type="GO" id="GO:0043565">
    <property type="term" value="F:sequence-specific DNA binding"/>
    <property type="evidence" value="ECO:0007669"/>
    <property type="project" value="InterPro"/>
</dbReference>
<dbReference type="Proteomes" id="UP000196158">
    <property type="component" value="Unassembled WGS sequence"/>
</dbReference>
<proteinExistence type="inferred from homology"/>
<dbReference type="SUPFAM" id="SSF46785">
    <property type="entry name" value="Winged helix' DNA-binding domain"/>
    <property type="match status" value="1"/>
</dbReference>
<feature type="compositionally biased region" description="Basic and acidic residues" evidence="5">
    <location>
        <begin position="197"/>
        <end position="208"/>
    </location>
</feature>
<dbReference type="Pfam" id="PF00447">
    <property type="entry name" value="HSF_DNA-bind"/>
    <property type="match status" value="1"/>
</dbReference>
<dbReference type="STRING" id="1789683.A0A1X7QYR3"/>
<evidence type="ECO:0000256" key="2">
    <source>
        <dbReference type="ARBA" id="ARBA00023125"/>
    </source>
</evidence>
<keyword evidence="8" id="KW-1185">Reference proteome</keyword>